<protein>
    <recommendedName>
        <fullName evidence="4">CCHC-type domain-containing protein</fullName>
    </recommendedName>
</protein>
<dbReference type="OrthoDB" id="423654at2759"/>
<evidence type="ECO:0008006" key="4">
    <source>
        <dbReference type="Google" id="ProtNLM"/>
    </source>
</evidence>
<dbReference type="EMBL" id="JABANP010000090">
    <property type="protein sequence ID" value="KAF4690870.1"/>
    <property type="molecule type" value="Genomic_DNA"/>
</dbReference>
<accession>A0A7J6P530</accession>
<dbReference type="Proteomes" id="UP000541610">
    <property type="component" value="Unassembled WGS sequence"/>
</dbReference>
<sequence length="301" mass="34202">MRSPRGPASQIPWRVVGKKNAKRRRGSDDGIDTGVSGKAPPAKKSDFVLIVKDGRWDEWQKQKLNAEARGMHTDTPPPQLKVESVGEVLKGKGFKVSLFQTQRGTVEERLKVKQSIEHSDDKGWSVSFDQPRLCEIKIRRHGYGIEEGSKLLDDMIQMNGLKCAAGDLRVSRITAENVYIKEPFKLMKDIENKFIYLDCVRVRVQPCAYVNQCYKCGSLDRKHDFRTCDRPPICKICGCEGHKAQECLKEGEAYRSKSRCVNCGVQGHGTFDILRCPKIRDLQARIMEKNERMAYDNPNGQ</sequence>
<dbReference type="AlphaFoldDB" id="A0A7J6P530"/>
<reference evidence="2 3" key="1">
    <citation type="submission" date="2020-04" db="EMBL/GenBank/DDBJ databases">
        <title>Perkinsus olseni comparative genomics.</title>
        <authorList>
            <person name="Bogema D.R."/>
        </authorList>
    </citation>
    <scope>NUCLEOTIDE SEQUENCE [LARGE SCALE GENOMIC DNA]</scope>
    <source>
        <strain evidence="2">00978-12</strain>
    </source>
</reference>
<feature type="compositionally biased region" description="Basic residues" evidence="1">
    <location>
        <begin position="16"/>
        <end position="25"/>
    </location>
</feature>
<feature type="region of interest" description="Disordered" evidence="1">
    <location>
        <begin position="1"/>
        <end position="44"/>
    </location>
</feature>
<comment type="caution">
    <text evidence="2">The sequence shown here is derived from an EMBL/GenBank/DDBJ whole genome shotgun (WGS) entry which is preliminary data.</text>
</comment>
<evidence type="ECO:0000313" key="3">
    <source>
        <dbReference type="Proteomes" id="UP000541610"/>
    </source>
</evidence>
<organism evidence="2 3">
    <name type="scientific">Perkinsus olseni</name>
    <name type="common">Perkinsus atlanticus</name>
    <dbReference type="NCBI Taxonomy" id="32597"/>
    <lineage>
        <taxon>Eukaryota</taxon>
        <taxon>Sar</taxon>
        <taxon>Alveolata</taxon>
        <taxon>Perkinsozoa</taxon>
        <taxon>Perkinsea</taxon>
        <taxon>Perkinsida</taxon>
        <taxon>Perkinsidae</taxon>
        <taxon>Perkinsus</taxon>
    </lineage>
</organism>
<name>A0A7J6P530_PEROL</name>
<evidence type="ECO:0000256" key="1">
    <source>
        <dbReference type="SAM" id="MobiDB-lite"/>
    </source>
</evidence>
<proteinExistence type="predicted"/>
<evidence type="ECO:0000313" key="2">
    <source>
        <dbReference type="EMBL" id="KAF4690870.1"/>
    </source>
</evidence>
<dbReference type="Gene3D" id="4.10.60.10">
    <property type="entry name" value="Zinc finger, CCHC-type"/>
    <property type="match status" value="1"/>
</dbReference>
<gene>
    <name evidence="2" type="ORF">FOZ60_016706</name>
</gene>